<keyword evidence="3" id="KW-1185">Reference proteome</keyword>
<accession>A0A3M7P3H7</accession>
<dbReference type="EMBL" id="REGN01013978">
    <property type="protein sequence ID" value="RMZ93234.1"/>
    <property type="molecule type" value="Genomic_DNA"/>
</dbReference>
<sequence>KHNGVDFLSLEGGRVNLFAYSCADVLFTRYELENCILCDEASRRSSTKREKLTGSDRLGKPF</sequence>
<feature type="region of interest" description="Disordered" evidence="1">
    <location>
        <begin position="43"/>
        <end position="62"/>
    </location>
</feature>
<reference evidence="2 3" key="1">
    <citation type="journal article" date="2018" name="Sci. Rep.">
        <title>Genomic signatures of local adaptation to the degree of environmental predictability in rotifers.</title>
        <authorList>
            <person name="Franch-Gras L."/>
            <person name="Hahn C."/>
            <person name="Garcia-Roger E.M."/>
            <person name="Carmona M.J."/>
            <person name="Serra M."/>
            <person name="Gomez A."/>
        </authorList>
    </citation>
    <scope>NUCLEOTIDE SEQUENCE [LARGE SCALE GENOMIC DNA]</scope>
    <source>
        <strain evidence="2">HYR1</strain>
    </source>
</reference>
<organism evidence="2 3">
    <name type="scientific">Brachionus plicatilis</name>
    <name type="common">Marine rotifer</name>
    <name type="synonym">Brachionus muelleri</name>
    <dbReference type="NCBI Taxonomy" id="10195"/>
    <lineage>
        <taxon>Eukaryota</taxon>
        <taxon>Metazoa</taxon>
        <taxon>Spiralia</taxon>
        <taxon>Gnathifera</taxon>
        <taxon>Rotifera</taxon>
        <taxon>Eurotatoria</taxon>
        <taxon>Monogononta</taxon>
        <taxon>Pseudotrocha</taxon>
        <taxon>Ploima</taxon>
        <taxon>Brachionidae</taxon>
        <taxon>Brachionus</taxon>
    </lineage>
</organism>
<gene>
    <name evidence="2" type="ORF">BpHYR1_052001</name>
</gene>
<evidence type="ECO:0000313" key="3">
    <source>
        <dbReference type="Proteomes" id="UP000276133"/>
    </source>
</evidence>
<dbReference type="Proteomes" id="UP000276133">
    <property type="component" value="Unassembled WGS sequence"/>
</dbReference>
<dbReference type="AlphaFoldDB" id="A0A3M7P3H7"/>
<protein>
    <submittedName>
        <fullName evidence="2">Uncharacterized protein</fullName>
    </submittedName>
</protein>
<evidence type="ECO:0000256" key="1">
    <source>
        <dbReference type="SAM" id="MobiDB-lite"/>
    </source>
</evidence>
<name>A0A3M7P3H7_BRAPC</name>
<evidence type="ECO:0000313" key="2">
    <source>
        <dbReference type="EMBL" id="RMZ93234.1"/>
    </source>
</evidence>
<proteinExistence type="predicted"/>
<feature type="non-terminal residue" evidence="2">
    <location>
        <position position="1"/>
    </location>
</feature>
<comment type="caution">
    <text evidence="2">The sequence shown here is derived from an EMBL/GenBank/DDBJ whole genome shotgun (WGS) entry which is preliminary data.</text>
</comment>